<evidence type="ECO:0000256" key="1">
    <source>
        <dbReference type="SAM" id="Phobius"/>
    </source>
</evidence>
<sequence length="62" mass="7056">MEILYSIVSALLGLVLILVFFVDFISMINTGVFSRKQLIICIIKLIAALLLFHAHFEFDILD</sequence>
<keyword evidence="1" id="KW-0472">Membrane</keyword>
<dbReference type="Proteomes" id="UP000798488">
    <property type="component" value="Unassembled WGS sequence"/>
</dbReference>
<comment type="caution">
    <text evidence="2">The sequence shown here is derived from an EMBL/GenBank/DDBJ whole genome shotgun (WGS) entry which is preliminary data.</text>
</comment>
<gene>
    <name evidence="2" type="ORF">SPSYN_02004</name>
</gene>
<evidence type="ECO:0000313" key="2">
    <source>
        <dbReference type="EMBL" id="KAF1084834.1"/>
    </source>
</evidence>
<accession>A0A9D2WP31</accession>
<proteinExistence type="predicted"/>
<dbReference type="EMBL" id="LSRS01000004">
    <property type="protein sequence ID" value="KAF1084834.1"/>
    <property type="molecule type" value="Genomic_DNA"/>
</dbReference>
<keyword evidence="1" id="KW-0812">Transmembrane</keyword>
<name>A0A9D2WP31_9FIRM</name>
<organism evidence="2 3">
    <name type="scientific">Sporotomaculum syntrophicum</name>
    <dbReference type="NCBI Taxonomy" id="182264"/>
    <lineage>
        <taxon>Bacteria</taxon>
        <taxon>Bacillati</taxon>
        <taxon>Bacillota</taxon>
        <taxon>Clostridia</taxon>
        <taxon>Eubacteriales</taxon>
        <taxon>Desulfallaceae</taxon>
        <taxon>Sporotomaculum</taxon>
    </lineage>
</organism>
<feature type="transmembrane region" description="Helical" evidence="1">
    <location>
        <begin position="6"/>
        <end position="26"/>
    </location>
</feature>
<evidence type="ECO:0000313" key="3">
    <source>
        <dbReference type="Proteomes" id="UP000798488"/>
    </source>
</evidence>
<keyword evidence="1" id="KW-1133">Transmembrane helix</keyword>
<keyword evidence="3" id="KW-1185">Reference proteome</keyword>
<reference evidence="2" key="1">
    <citation type="submission" date="2016-02" db="EMBL/GenBank/DDBJ databases">
        <title>Draft Genome Sequence of Sporotomaculum syntrophicum Strain FB, a Syntrophic Benzoate Degrader.</title>
        <authorList>
            <person name="Nobu M.K."/>
            <person name="Narihiro T."/>
            <person name="Qiu Y.-L."/>
            <person name="Ohashi A."/>
            <person name="Liu W.-T."/>
            <person name="Yuji S."/>
        </authorList>
    </citation>
    <scope>NUCLEOTIDE SEQUENCE</scope>
    <source>
        <strain evidence="2">FB</strain>
    </source>
</reference>
<dbReference type="AlphaFoldDB" id="A0A9D2WP31"/>
<protein>
    <submittedName>
        <fullName evidence="2">Uncharacterized protein</fullName>
    </submittedName>
</protein>
<feature type="transmembrane region" description="Helical" evidence="1">
    <location>
        <begin position="38"/>
        <end position="56"/>
    </location>
</feature>